<feature type="domain" description="Transposase MuDR plant" evidence="2">
    <location>
        <begin position="97"/>
        <end position="151"/>
    </location>
</feature>
<accession>A0A5C7I3X7</accession>
<dbReference type="Proteomes" id="UP000323000">
    <property type="component" value="Chromosome 4"/>
</dbReference>
<gene>
    <name evidence="3" type="ORF">EZV62_010702</name>
</gene>
<dbReference type="AlphaFoldDB" id="A0A5C7I3X7"/>
<evidence type="ECO:0000259" key="2">
    <source>
        <dbReference type="Pfam" id="PF03108"/>
    </source>
</evidence>
<evidence type="ECO:0000313" key="3">
    <source>
        <dbReference type="EMBL" id="TXG63708.1"/>
    </source>
</evidence>
<evidence type="ECO:0000256" key="1">
    <source>
        <dbReference type="SAM" id="MobiDB-lite"/>
    </source>
</evidence>
<feature type="region of interest" description="Disordered" evidence="1">
    <location>
        <begin position="1"/>
        <end position="27"/>
    </location>
</feature>
<protein>
    <recommendedName>
        <fullName evidence="2">Transposase MuDR plant domain-containing protein</fullName>
    </recommendedName>
</protein>
<dbReference type="EMBL" id="VAHF01000004">
    <property type="protein sequence ID" value="TXG63708.1"/>
    <property type="molecule type" value="Genomic_DNA"/>
</dbReference>
<comment type="caution">
    <text evidence="3">The sequence shown here is derived from an EMBL/GenBank/DDBJ whole genome shotgun (WGS) entry which is preliminary data.</text>
</comment>
<feature type="compositionally biased region" description="Basic and acidic residues" evidence="1">
    <location>
        <begin position="47"/>
        <end position="59"/>
    </location>
</feature>
<dbReference type="InterPro" id="IPR004332">
    <property type="entry name" value="Transposase_MuDR"/>
</dbReference>
<name>A0A5C7I3X7_9ROSI</name>
<organism evidence="3 4">
    <name type="scientific">Acer yangbiense</name>
    <dbReference type="NCBI Taxonomy" id="1000413"/>
    <lineage>
        <taxon>Eukaryota</taxon>
        <taxon>Viridiplantae</taxon>
        <taxon>Streptophyta</taxon>
        <taxon>Embryophyta</taxon>
        <taxon>Tracheophyta</taxon>
        <taxon>Spermatophyta</taxon>
        <taxon>Magnoliopsida</taxon>
        <taxon>eudicotyledons</taxon>
        <taxon>Gunneridae</taxon>
        <taxon>Pentapetalae</taxon>
        <taxon>rosids</taxon>
        <taxon>malvids</taxon>
        <taxon>Sapindales</taxon>
        <taxon>Sapindaceae</taxon>
        <taxon>Hippocastanoideae</taxon>
        <taxon>Acereae</taxon>
        <taxon>Acer</taxon>
    </lineage>
</organism>
<proteinExistence type="predicted"/>
<keyword evidence="4" id="KW-1185">Reference proteome</keyword>
<reference evidence="4" key="1">
    <citation type="journal article" date="2019" name="Gigascience">
        <title>De novo genome assembly of the endangered Acer yangbiense, a plant species with extremely small populations endemic to Yunnan Province, China.</title>
        <authorList>
            <person name="Yang J."/>
            <person name="Wariss H.M."/>
            <person name="Tao L."/>
            <person name="Zhang R."/>
            <person name="Yun Q."/>
            <person name="Hollingsworth P."/>
            <person name="Dao Z."/>
            <person name="Luo G."/>
            <person name="Guo H."/>
            <person name="Ma Y."/>
            <person name="Sun W."/>
        </authorList>
    </citation>
    <scope>NUCLEOTIDE SEQUENCE [LARGE SCALE GENOMIC DNA]</scope>
    <source>
        <strain evidence="4">cv. Malutang</strain>
    </source>
</reference>
<sequence>MPEPYNEDERSIPDYNPHSEYGLDDFDEDYIGHGGSCEGVNDELAHYHGMDSDTTEGGRSRSLPPVFVGPNRDTCEDDTINVGDRTDESSSCNHLSKGGMFQTKKGLKLALHSYALKENFEIRVTRSNLARYEVGCKDPECKFQFRATKLEG</sequence>
<dbReference type="OrthoDB" id="1791852at2759"/>
<dbReference type="Pfam" id="PF03108">
    <property type="entry name" value="DBD_Tnp_Mut"/>
    <property type="match status" value="1"/>
</dbReference>
<evidence type="ECO:0000313" key="4">
    <source>
        <dbReference type="Proteomes" id="UP000323000"/>
    </source>
</evidence>
<feature type="region of interest" description="Disordered" evidence="1">
    <location>
        <begin position="47"/>
        <end position="92"/>
    </location>
</feature>